<evidence type="ECO:0000313" key="3">
    <source>
        <dbReference type="Proteomes" id="UP000381693"/>
    </source>
</evidence>
<feature type="domain" description="VOC" evidence="1">
    <location>
        <begin position="19"/>
        <end position="145"/>
    </location>
</feature>
<keyword evidence="2" id="KW-0413">Isomerase</keyword>
<dbReference type="EMBL" id="CABFUZ020000043">
    <property type="protein sequence ID" value="VVM04770.1"/>
    <property type="molecule type" value="Genomic_DNA"/>
</dbReference>
<name>A0A5E6M607_9BACT</name>
<dbReference type="InterPro" id="IPR037523">
    <property type="entry name" value="VOC_core"/>
</dbReference>
<reference evidence="2" key="1">
    <citation type="submission" date="2019-09" db="EMBL/GenBank/DDBJ databases">
        <authorList>
            <person name="Cremers G."/>
        </authorList>
    </citation>
    <scope>NUCLEOTIDE SEQUENCE [LARGE SCALE GENOMIC DNA]</scope>
    <source>
        <strain evidence="2">3B</strain>
    </source>
</reference>
<dbReference type="Gene3D" id="3.10.180.10">
    <property type="entry name" value="2,3-Dihydroxybiphenyl 1,2-Dioxygenase, domain 1"/>
    <property type="match status" value="1"/>
</dbReference>
<sequence>MGSKISGRTLRGKEMRPNGILETTLYVSDLDAAEAFYQKVLGLERIGREKGRHVFFRCGESILLLFDPKRTIRRQSADDRLAAPSHGAIGPGHVAFRIQEGETEAWKRRLVDMSVPIEAEIQWPGGGWSLYFRDPEGNSLELASPQIWGLLESK</sequence>
<dbReference type="Pfam" id="PF00903">
    <property type="entry name" value="Glyoxalase"/>
    <property type="match status" value="1"/>
</dbReference>
<gene>
    <name evidence="2" type="primary">MCEE/epi</name>
    <name evidence="2" type="ORF">MAMC_00223</name>
</gene>
<dbReference type="Proteomes" id="UP000381693">
    <property type="component" value="Unassembled WGS sequence"/>
</dbReference>
<accession>A0A5E6M607</accession>
<comment type="caution">
    <text evidence="2">The sequence shown here is derived from an EMBL/GenBank/DDBJ whole genome shotgun (WGS) entry which is preliminary data.</text>
</comment>
<evidence type="ECO:0000259" key="1">
    <source>
        <dbReference type="PROSITE" id="PS51819"/>
    </source>
</evidence>
<dbReference type="SUPFAM" id="SSF54593">
    <property type="entry name" value="Glyoxalase/Bleomycin resistance protein/Dihydroxybiphenyl dioxygenase"/>
    <property type="match status" value="1"/>
</dbReference>
<dbReference type="PROSITE" id="PS51819">
    <property type="entry name" value="VOC"/>
    <property type="match status" value="1"/>
</dbReference>
<organism evidence="2 3">
    <name type="scientific">Methylacidimicrobium cyclopophantes</name>
    <dbReference type="NCBI Taxonomy" id="1041766"/>
    <lineage>
        <taxon>Bacteria</taxon>
        <taxon>Pseudomonadati</taxon>
        <taxon>Verrucomicrobiota</taxon>
        <taxon>Methylacidimicrobium</taxon>
    </lineage>
</organism>
<dbReference type="GO" id="GO:0004493">
    <property type="term" value="F:methylmalonyl-CoA epimerase activity"/>
    <property type="evidence" value="ECO:0007669"/>
    <property type="project" value="UniProtKB-EC"/>
</dbReference>
<dbReference type="InterPro" id="IPR004360">
    <property type="entry name" value="Glyas_Fos-R_dOase_dom"/>
</dbReference>
<proteinExistence type="predicted"/>
<dbReference type="PANTHER" id="PTHR21366:SF22">
    <property type="entry name" value="VOC DOMAIN-CONTAINING PROTEIN"/>
    <property type="match status" value="1"/>
</dbReference>
<dbReference type="AlphaFoldDB" id="A0A5E6M607"/>
<keyword evidence="3" id="KW-1185">Reference proteome</keyword>
<evidence type="ECO:0000313" key="2">
    <source>
        <dbReference type="EMBL" id="VVM04770.1"/>
    </source>
</evidence>
<dbReference type="PANTHER" id="PTHR21366">
    <property type="entry name" value="GLYOXALASE FAMILY PROTEIN"/>
    <property type="match status" value="1"/>
</dbReference>
<dbReference type="EC" id="5.1.99.1" evidence="2"/>
<dbReference type="InterPro" id="IPR029068">
    <property type="entry name" value="Glyas_Bleomycin-R_OHBP_Dase"/>
</dbReference>
<dbReference type="InterPro" id="IPR050383">
    <property type="entry name" value="GlyoxalaseI/FosfomycinResist"/>
</dbReference>
<protein>
    <submittedName>
        <fullName evidence="2">Methylmalonyl-CoA/ethylmalonyl-CoA epimerase</fullName>
        <ecNumber evidence="2">5.1.99.1</ecNumber>
    </submittedName>
</protein>